<keyword evidence="2" id="KW-1185">Reference proteome</keyword>
<evidence type="ECO:0000313" key="2">
    <source>
        <dbReference type="Proteomes" id="UP001592582"/>
    </source>
</evidence>
<dbReference type="InterPro" id="IPR011051">
    <property type="entry name" value="RmlC_Cupin_sf"/>
</dbReference>
<dbReference type="RefSeq" id="WP_380511757.1">
    <property type="nucleotide sequence ID" value="NZ_JBHEZX010000008.1"/>
</dbReference>
<reference evidence="1 2" key="1">
    <citation type="submission" date="2024-09" db="EMBL/GenBank/DDBJ databases">
        <authorList>
            <person name="Lee S.D."/>
        </authorList>
    </citation>
    <scope>NUCLEOTIDE SEQUENCE [LARGE SCALE GENOMIC DNA]</scope>
    <source>
        <strain evidence="1 2">N1-1</strain>
    </source>
</reference>
<organism evidence="1 2">
    <name type="scientific">Streptacidiphilus alkalitolerans</name>
    <dbReference type="NCBI Taxonomy" id="3342712"/>
    <lineage>
        <taxon>Bacteria</taxon>
        <taxon>Bacillati</taxon>
        <taxon>Actinomycetota</taxon>
        <taxon>Actinomycetes</taxon>
        <taxon>Kitasatosporales</taxon>
        <taxon>Streptomycetaceae</taxon>
        <taxon>Streptacidiphilus</taxon>
    </lineage>
</organism>
<dbReference type="Proteomes" id="UP001592582">
    <property type="component" value="Unassembled WGS sequence"/>
</dbReference>
<dbReference type="EMBL" id="JBHEZX010000008">
    <property type="protein sequence ID" value="MFC1411703.1"/>
    <property type="molecule type" value="Genomic_DNA"/>
</dbReference>
<name>A0ABV6VDH2_9ACTN</name>
<evidence type="ECO:0000313" key="1">
    <source>
        <dbReference type="EMBL" id="MFC1411703.1"/>
    </source>
</evidence>
<accession>A0ABV6VDH2</accession>
<sequence>MTGAGAIGAVRRIVEGADSAQAALGALGALVGSGLTAPLLDALVEDAPSPETAARAAFSYRHALGFEKLMLLVGEPHYMLRAHIWPRTGPTAEPGTTEHIHNHRFGFASAVLLGDLGMRLYEPDPAGEVFAAHEERITTGEWLIRPRGPARLRLRADLRLARGTRYCLEAEARHRIVRNPDVRTVTLFLETATERAHTDVYTAVGTPVPPTAPKRPLDPADYVEALRSLRSLLG</sequence>
<proteinExistence type="predicted"/>
<dbReference type="SUPFAM" id="SSF51182">
    <property type="entry name" value="RmlC-like cupins"/>
    <property type="match status" value="1"/>
</dbReference>
<protein>
    <submittedName>
        <fullName evidence="1">Uncharacterized protein</fullName>
    </submittedName>
</protein>
<comment type="caution">
    <text evidence="1">The sequence shown here is derived from an EMBL/GenBank/DDBJ whole genome shotgun (WGS) entry which is preliminary data.</text>
</comment>
<gene>
    <name evidence="1" type="ORF">ACEZDG_20775</name>
</gene>